<dbReference type="AlphaFoldDB" id="A0A4Z0LBN5"/>
<organism evidence="3 4">
    <name type="scientific">Flavobacterium humi</name>
    <dbReference type="NCBI Taxonomy" id="2562683"/>
    <lineage>
        <taxon>Bacteria</taxon>
        <taxon>Pseudomonadati</taxon>
        <taxon>Bacteroidota</taxon>
        <taxon>Flavobacteriia</taxon>
        <taxon>Flavobacteriales</taxon>
        <taxon>Flavobacteriaceae</taxon>
        <taxon>Flavobacterium</taxon>
    </lineage>
</organism>
<accession>A0A4Z0LBN5</accession>
<keyword evidence="3" id="KW-0413">Isomerase</keyword>
<reference evidence="3 4" key="1">
    <citation type="submission" date="2019-04" db="EMBL/GenBank/DDBJ databases">
        <title>Flavobacterium sp. strain DS2-A Genome sequencing and assembly.</title>
        <authorList>
            <person name="Kim I."/>
        </authorList>
    </citation>
    <scope>NUCLEOTIDE SEQUENCE [LARGE SCALE GENOMIC DNA]</scope>
    <source>
        <strain evidence="3 4">DS2-A</strain>
    </source>
</reference>
<dbReference type="OrthoDB" id="270742at2"/>
<evidence type="ECO:0000259" key="2">
    <source>
        <dbReference type="Pfam" id="PF16036"/>
    </source>
</evidence>
<protein>
    <submittedName>
        <fullName evidence="3">Chalcone isomerase</fullName>
    </submittedName>
</protein>
<feature type="signal peptide" evidence="1">
    <location>
        <begin position="1"/>
        <end position="22"/>
    </location>
</feature>
<dbReference type="RefSeq" id="WP_135525583.1">
    <property type="nucleotide sequence ID" value="NZ_SRLH01000002.1"/>
</dbReference>
<proteinExistence type="predicted"/>
<sequence length="194" mass="21948">MKKSLLFLFFILLSFSSSVVTAQTEFNVDGVIVPRKIEFKGNTLQLNGFGTRSKMFMEVYVQALYLTMVSQNPDDIMESNTDMAIRIQITSSMVSSGKLTKNLHNGFEKSSGDAIDALRPRIEQFKAMLSDKIVEKDVFNLIYNHLDSSVWVYKNDVLKGIVPGFDFKKALFGIWLSNKPVDDDLKNELLGKTE</sequence>
<evidence type="ECO:0000313" key="3">
    <source>
        <dbReference type="EMBL" id="TGD59273.1"/>
    </source>
</evidence>
<dbReference type="EMBL" id="SRLH01000002">
    <property type="protein sequence ID" value="TGD59273.1"/>
    <property type="molecule type" value="Genomic_DNA"/>
</dbReference>
<name>A0A4Z0LBN5_9FLAO</name>
<feature type="domain" description="Chalcone isomerase" evidence="2">
    <location>
        <begin position="27"/>
        <end position="191"/>
    </location>
</feature>
<dbReference type="GO" id="GO:0016872">
    <property type="term" value="F:intramolecular lyase activity"/>
    <property type="evidence" value="ECO:0007669"/>
    <property type="project" value="InterPro"/>
</dbReference>
<keyword evidence="4" id="KW-1185">Reference proteome</keyword>
<dbReference type="Pfam" id="PF16036">
    <property type="entry name" value="Chalcone_3"/>
    <property type="match status" value="1"/>
</dbReference>
<dbReference type="InterPro" id="IPR036298">
    <property type="entry name" value="Chalcone_isomerase_sf"/>
</dbReference>
<dbReference type="Proteomes" id="UP000297407">
    <property type="component" value="Unassembled WGS sequence"/>
</dbReference>
<dbReference type="SUPFAM" id="SSF54626">
    <property type="entry name" value="Chalcone isomerase"/>
    <property type="match status" value="1"/>
</dbReference>
<evidence type="ECO:0000313" key="4">
    <source>
        <dbReference type="Proteomes" id="UP000297407"/>
    </source>
</evidence>
<gene>
    <name evidence="3" type="ORF">E4635_05335</name>
</gene>
<dbReference type="InterPro" id="IPR016088">
    <property type="entry name" value="Chalcone_isomerase_3-sand"/>
</dbReference>
<dbReference type="Gene3D" id="3.50.70.10">
    <property type="match status" value="1"/>
</dbReference>
<comment type="caution">
    <text evidence="3">The sequence shown here is derived from an EMBL/GenBank/DDBJ whole genome shotgun (WGS) entry which is preliminary data.</text>
</comment>
<keyword evidence="1" id="KW-0732">Signal</keyword>
<evidence type="ECO:0000256" key="1">
    <source>
        <dbReference type="SAM" id="SignalP"/>
    </source>
</evidence>
<feature type="chain" id="PRO_5021211058" evidence="1">
    <location>
        <begin position="23"/>
        <end position="194"/>
    </location>
</feature>
<dbReference type="InterPro" id="IPR016087">
    <property type="entry name" value="Chalcone_isomerase"/>
</dbReference>